<keyword evidence="2" id="KW-1185">Reference proteome</keyword>
<dbReference type="AlphaFoldDB" id="A0A368G1C9"/>
<organism evidence="1 2">
    <name type="scientific">Ancylostoma caninum</name>
    <name type="common">Dog hookworm</name>
    <dbReference type="NCBI Taxonomy" id="29170"/>
    <lineage>
        <taxon>Eukaryota</taxon>
        <taxon>Metazoa</taxon>
        <taxon>Ecdysozoa</taxon>
        <taxon>Nematoda</taxon>
        <taxon>Chromadorea</taxon>
        <taxon>Rhabditida</taxon>
        <taxon>Rhabditina</taxon>
        <taxon>Rhabditomorpha</taxon>
        <taxon>Strongyloidea</taxon>
        <taxon>Ancylostomatidae</taxon>
        <taxon>Ancylostomatinae</taxon>
        <taxon>Ancylostoma</taxon>
    </lineage>
</organism>
<dbReference type="STRING" id="29170.A0A368G1C9"/>
<dbReference type="InterPro" id="IPR036922">
    <property type="entry name" value="Rieske_2Fe-2S_sf"/>
</dbReference>
<comment type="caution">
    <text evidence="1">The sequence shown here is derived from an EMBL/GenBank/DDBJ whole genome shotgun (WGS) entry which is preliminary data.</text>
</comment>
<reference evidence="1 2" key="1">
    <citation type="submission" date="2014-10" db="EMBL/GenBank/DDBJ databases">
        <title>Draft genome of the hookworm Ancylostoma caninum.</title>
        <authorList>
            <person name="Mitreva M."/>
        </authorList>
    </citation>
    <scope>NUCLEOTIDE SEQUENCE [LARGE SCALE GENOMIC DNA]</scope>
    <source>
        <strain evidence="1 2">Baltimore</strain>
    </source>
</reference>
<dbReference type="InterPro" id="IPR014349">
    <property type="entry name" value="Rieske_Fe-S_prot"/>
</dbReference>
<dbReference type="OrthoDB" id="1637982at2759"/>
<sequence>MHSVIKHGCGSIYGLVNYCSLHHNLIPYEASSNTLEVLLIFQRDPVVNDFVEEKAVNVSELRHPERDDQRVKKDEWSVVMGVCTHLGCVPIR</sequence>
<proteinExistence type="predicted"/>
<dbReference type="PANTHER" id="PTHR10134">
    <property type="entry name" value="CYTOCHROME B-C1 COMPLEX SUBUNIT RIESKE, MITOCHONDRIAL"/>
    <property type="match status" value="1"/>
</dbReference>
<evidence type="ECO:0008006" key="3">
    <source>
        <dbReference type="Google" id="ProtNLM"/>
    </source>
</evidence>
<dbReference type="Proteomes" id="UP000252519">
    <property type="component" value="Unassembled WGS sequence"/>
</dbReference>
<protein>
    <recommendedName>
        <fullName evidence="3">Rieske domain-containing protein</fullName>
    </recommendedName>
</protein>
<dbReference type="GO" id="GO:0051537">
    <property type="term" value="F:2 iron, 2 sulfur cluster binding"/>
    <property type="evidence" value="ECO:0007669"/>
    <property type="project" value="InterPro"/>
</dbReference>
<accession>A0A368G1C9</accession>
<dbReference type="EMBL" id="JOJR01000412">
    <property type="protein sequence ID" value="RCN38251.1"/>
    <property type="molecule type" value="Genomic_DNA"/>
</dbReference>
<dbReference type="Gene3D" id="2.102.10.10">
    <property type="entry name" value="Rieske [2Fe-2S] iron-sulphur domain"/>
    <property type="match status" value="1"/>
</dbReference>
<evidence type="ECO:0000313" key="2">
    <source>
        <dbReference type="Proteomes" id="UP000252519"/>
    </source>
</evidence>
<gene>
    <name evidence="1" type="ORF">ANCCAN_15812</name>
</gene>
<evidence type="ECO:0000313" key="1">
    <source>
        <dbReference type="EMBL" id="RCN38251.1"/>
    </source>
</evidence>
<dbReference type="SUPFAM" id="SSF50022">
    <property type="entry name" value="ISP domain"/>
    <property type="match status" value="1"/>
</dbReference>
<name>A0A368G1C9_ANCCA</name>